<dbReference type="KEGG" id="ard:AXF14_02530"/>
<feature type="domain" description="DUF3152" evidence="2">
    <location>
        <begin position="124"/>
        <end position="274"/>
    </location>
</feature>
<reference evidence="4" key="1">
    <citation type="submission" date="2016-02" db="EMBL/GenBank/DDBJ databases">
        <authorList>
            <person name="Holder M.E."/>
            <person name="Ajami N.J."/>
            <person name="Petrosino J.F."/>
        </authorList>
    </citation>
    <scope>NUCLEOTIDE SEQUENCE [LARGE SCALE GENOMIC DNA]</scope>
    <source>
        <strain evidence="4">CCUG 36733</strain>
    </source>
</reference>
<dbReference type="InterPro" id="IPR022603">
    <property type="entry name" value="DUF3152"/>
</dbReference>
<keyword evidence="4" id="KW-1185">Reference proteome</keyword>
<evidence type="ECO:0000313" key="4">
    <source>
        <dbReference type="Proteomes" id="UP000065220"/>
    </source>
</evidence>
<evidence type="ECO:0000259" key="2">
    <source>
        <dbReference type="Pfam" id="PF11350"/>
    </source>
</evidence>
<dbReference type="Proteomes" id="UP000065220">
    <property type="component" value="Chromosome"/>
</dbReference>
<name>A0A0X8JD34_ACTRD</name>
<evidence type="ECO:0000256" key="1">
    <source>
        <dbReference type="SAM" id="MobiDB-lite"/>
    </source>
</evidence>
<dbReference type="EMBL" id="CP014228">
    <property type="protein sequence ID" value="AMD86678.1"/>
    <property type="molecule type" value="Genomic_DNA"/>
</dbReference>
<proteinExistence type="predicted"/>
<feature type="region of interest" description="Disordered" evidence="1">
    <location>
        <begin position="48"/>
        <end position="134"/>
    </location>
</feature>
<sequence>MRSARPGRPGGSGELVLAEPWKLVRGAGVAVAALLVLSAALHGCAADDASAAPGSAPGAAARATLAPTHEPTQAVAPAAELTPTVPTPVPSPASDGITRSHAVGDGTFTFAPVPGEADQGQGAAVPSPSPAPVGGERTVAVAVEHGTGLDAAEVARATTSVLTDPRGWSVIDGVAFRQVADQDDADLLVVLATPNTVDELCAGQDTQGTWSCASANRLVLNADRWRHLVPAFTDAATYRAYLINHELGTWLGHPVETCPGPGRSAPVMQAQAVDLGGCVANAWPGSGS</sequence>
<feature type="compositionally biased region" description="Low complexity" evidence="1">
    <location>
        <begin position="48"/>
        <end position="84"/>
    </location>
</feature>
<dbReference type="STRING" id="111015.AXF14_02530"/>
<evidence type="ECO:0000313" key="3">
    <source>
        <dbReference type="EMBL" id="AMD86678.1"/>
    </source>
</evidence>
<dbReference type="OrthoDB" id="9779865at2"/>
<dbReference type="RefSeq" id="WP_067940540.1">
    <property type="nucleotide sequence ID" value="NZ_CP014228.1"/>
</dbReference>
<dbReference type="SUPFAM" id="SSF55486">
    <property type="entry name" value="Metalloproteases ('zincins'), catalytic domain"/>
    <property type="match status" value="1"/>
</dbReference>
<organism evidence="3 4">
    <name type="scientific">Actinomyces radicidentis</name>
    <dbReference type="NCBI Taxonomy" id="111015"/>
    <lineage>
        <taxon>Bacteria</taxon>
        <taxon>Bacillati</taxon>
        <taxon>Actinomycetota</taxon>
        <taxon>Actinomycetes</taxon>
        <taxon>Actinomycetales</taxon>
        <taxon>Actinomycetaceae</taxon>
        <taxon>Actinomyces</taxon>
    </lineage>
</organism>
<gene>
    <name evidence="3" type="ORF">AXF14_02530</name>
</gene>
<dbReference type="Pfam" id="PF11350">
    <property type="entry name" value="DUF3152"/>
    <property type="match status" value="1"/>
</dbReference>
<protein>
    <recommendedName>
        <fullName evidence="2">DUF3152 domain-containing protein</fullName>
    </recommendedName>
</protein>
<accession>A0A0X8JD34</accession>
<dbReference type="AlphaFoldDB" id="A0A0X8JD34"/>